<name>A0AAV9IFU3_9RHOD</name>
<feature type="compositionally biased region" description="Polar residues" evidence="1">
    <location>
        <begin position="354"/>
        <end position="376"/>
    </location>
</feature>
<dbReference type="Proteomes" id="UP001300502">
    <property type="component" value="Unassembled WGS sequence"/>
</dbReference>
<dbReference type="Gene3D" id="1.10.150.20">
    <property type="entry name" value="5' to 3' exonuclease, C-terminal subdomain"/>
    <property type="match status" value="1"/>
</dbReference>
<dbReference type="SUPFAM" id="SSF47781">
    <property type="entry name" value="RuvA domain 2-like"/>
    <property type="match status" value="1"/>
</dbReference>
<reference evidence="2 3" key="1">
    <citation type="submission" date="2022-07" db="EMBL/GenBank/DDBJ databases">
        <title>Genome-wide signatures of adaptation to extreme environments.</title>
        <authorList>
            <person name="Cho C.H."/>
            <person name="Yoon H.S."/>
        </authorList>
    </citation>
    <scope>NUCLEOTIDE SEQUENCE [LARGE SCALE GENOMIC DNA]</scope>
    <source>
        <strain evidence="2 3">108.79 E11</strain>
    </source>
</reference>
<proteinExistence type="predicted"/>
<sequence>MSAHVLDIGEREEAFATVYTATKRLRETFKYIDRKLDKEEPGFEEFKRAWRVAASLSDKYSPHPGREWFNKFGEHLSSDSVELSSSDEDSTNDDDGKVGESDVDSMDLDERPPAWILNTSAKLPSGSDGDGRCITEHETEKNSSREENSEEQKDMSTLSTDDQNINVGVDWQADSWKSIDLVVVRAVKALPGGLFLSPAALRFLCEQVTMLCLAANRANGKLVQVDKVPSCGGAVPWECTLEMCYAMSSVPISEQTLERVKRRMRRILSDKKQRQEVRERRQLRMMLMLGIRSRSDIPRITEDADKVYQHFGSIKRLLNATEDELGAIPTLGTTALKQLQSWKRTLNAKLAETPATSITSPTESQKNSNNNVHINS</sequence>
<dbReference type="InterPro" id="IPR010994">
    <property type="entry name" value="RuvA_2-like"/>
</dbReference>
<accession>A0AAV9IFU3</accession>
<comment type="caution">
    <text evidence="2">The sequence shown here is derived from an EMBL/GenBank/DDBJ whole genome shotgun (WGS) entry which is preliminary data.</text>
</comment>
<organism evidence="2 3">
    <name type="scientific">Galdieria yellowstonensis</name>
    <dbReference type="NCBI Taxonomy" id="3028027"/>
    <lineage>
        <taxon>Eukaryota</taxon>
        <taxon>Rhodophyta</taxon>
        <taxon>Bangiophyceae</taxon>
        <taxon>Galdieriales</taxon>
        <taxon>Galdieriaceae</taxon>
        <taxon>Galdieria</taxon>
    </lineage>
</organism>
<evidence type="ECO:0000313" key="3">
    <source>
        <dbReference type="Proteomes" id="UP001300502"/>
    </source>
</evidence>
<protein>
    <recommendedName>
        <fullName evidence="4">HRDC domain-containing protein</fullName>
    </recommendedName>
</protein>
<gene>
    <name evidence="2" type="ORF">GAYE_SCF22MG4183</name>
</gene>
<feature type="region of interest" description="Disordered" evidence="1">
    <location>
        <begin position="79"/>
        <end position="161"/>
    </location>
</feature>
<keyword evidence="3" id="KW-1185">Reference proteome</keyword>
<evidence type="ECO:0000313" key="2">
    <source>
        <dbReference type="EMBL" id="KAK4526269.1"/>
    </source>
</evidence>
<dbReference type="EMBL" id="JANCYU010000038">
    <property type="protein sequence ID" value="KAK4526269.1"/>
    <property type="molecule type" value="Genomic_DNA"/>
</dbReference>
<feature type="compositionally biased region" description="Basic and acidic residues" evidence="1">
    <location>
        <begin position="129"/>
        <end position="154"/>
    </location>
</feature>
<evidence type="ECO:0000256" key="1">
    <source>
        <dbReference type="SAM" id="MobiDB-lite"/>
    </source>
</evidence>
<dbReference type="AlphaFoldDB" id="A0AAV9IFU3"/>
<evidence type="ECO:0008006" key="4">
    <source>
        <dbReference type="Google" id="ProtNLM"/>
    </source>
</evidence>
<feature type="region of interest" description="Disordered" evidence="1">
    <location>
        <begin position="353"/>
        <end position="376"/>
    </location>
</feature>